<comment type="caution">
    <text evidence="6">The sequence shown here is derived from an EMBL/GenBank/DDBJ whole genome shotgun (WGS) entry which is preliminary data.</text>
</comment>
<feature type="domain" description="DNA mismatch repair protein S5" evidence="5">
    <location>
        <begin position="76"/>
        <end position="196"/>
    </location>
</feature>
<evidence type="ECO:0000259" key="5">
    <source>
        <dbReference type="SMART" id="SM01340"/>
    </source>
</evidence>
<dbReference type="SUPFAM" id="SSF54211">
    <property type="entry name" value="Ribosomal protein S5 domain 2-like"/>
    <property type="match status" value="1"/>
</dbReference>
<dbReference type="InterPro" id="IPR020568">
    <property type="entry name" value="Ribosomal_Su5_D2-typ_SF"/>
</dbReference>
<dbReference type="InterPro" id="IPR036890">
    <property type="entry name" value="HATPase_C_sf"/>
</dbReference>
<name>A0A170SK78_EHRRU</name>
<dbReference type="GO" id="GO:0030983">
    <property type="term" value="F:mismatched DNA binding"/>
    <property type="evidence" value="ECO:0007669"/>
    <property type="project" value="InterPro"/>
</dbReference>
<gene>
    <name evidence="6" type="primary">mutL</name>
    <name evidence="6" type="ORF">EHRUM3_03040</name>
</gene>
<proteinExistence type="inferred from homology"/>
<evidence type="ECO:0000313" key="7">
    <source>
        <dbReference type="Proteomes" id="UP000092731"/>
    </source>
</evidence>
<evidence type="ECO:0000256" key="2">
    <source>
        <dbReference type="ARBA" id="ARBA00021975"/>
    </source>
</evidence>
<dbReference type="GO" id="GO:0032300">
    <property type="term" value="C:mismatch repair complex"/>
    <property type="evidence" value="ECO:0007669"/>
    <property type="project" value="InterPro"/>
</dbReference>
<dbReference type="AlphaFoldDB" id="A0A170SK78"/>
<dbReference type="InterPro" id="IPR013507">
    <property type="entry name" value="DNA_mismatch_S5_2-like"/>
</dbReference>
<dbReference type="Pfam" id="PF01119">
    <property type="entry name" value="DNA_mis_repair"/>
    <property type="match status" value="1"/>
</dbReference>
<dbReference type="Gene3D" id="3.30.565.10">
    <property type="entry name" value="Histidine kinase-like ATPase, C-terminal domain"/>
    <property type="match status" value="1"/>
</dbReference>
<organism evidence="6 7">
    <name type="scientific">Ehrlichia ruminantium</name>
    <name type="common">heartwater rickettsia</name>
    <name type="synonym">Cowdria ruminantium</name>
    <dbReference type="NCBI Taxonomy" id="779"/>
    <lineage>
        <taxon>Bacteria</taxon>
        <taxon>Pseudomonadati</taxon>
        <taxon>Pseudomonadota</taxon>
        <taxon>Alphaproteobacteria</taxon>
        <taxon>Rickettsiales</taxon>
        <taxon>Anaplasmataceae</taxon>
        <taxon>Ehrlichia</taxon>
    </lineage>
</organism>
<keyword evidence="3" id="KW-0227">DNA damage</keyword>
<evidence type="ECO:0000256" key="3">
    <source>
        <dbReference type="ARBA" id="ARBA00022763"/>
    </source>
</evidence>
<dbReference type="GO" id="GO:0006298">
    <property type="term" value="P:mismatch repair"/>
    <property type="evidence" value="ECO:0007669"/>
    <property type="project" value="InterPro"/>
</dbReference>
<reference evidence="7" key="1">
    <citation type="submission" date="2016-05" db="EMBL/GenBank/DDBJ databases">
        <title>Draft genome sequences of four strains of Ehrlichia ruminantium, a tick-borne pathogen of ruminants, isolated from Zimbabwe, The Gambia and Ghana.</title>
        <authorList>
            <person name="Nakao R."/>
            <person name="Jongejan F."/>
            <person name="Sugimoto C."/>
        </authorList>
    </citation>
    <scope>NUCLEOTIDE SEQUENCE [LARGE SCALE GENOMIC DNA]</scope>
    <source>
        <strain evidence="7">Pokoase 417</strain>
    </source>
</reference>
<evidence type="ECO:0000313" key="6">
    <source>
        <dbReference type="EMBL" id="GAT78092.1"/>
    </source>
</evidence>
<dbReference type="Proteomes" id="UP000092731">
    <property type="component" value="Unassembled WGS sequence"/>
</dbReference>
<dbReference type="InterPro" id="IPR014721">
    <property type="entry name" value="Ribsml_uS5_D2-typ_fold_subgr"/>
</dbReference>
<comment type="similarity">
    <text evidence="1">Belongs to the DNA mismatch repair MutL/HexB family.</text>
</comment>
<dbReference type="Gene3D" id="3.30.230.10">
    <property type="match status" value="1"/>
</dbReference>
<accession>A0A170SK78</accession>
<evidence type="ECO:0000256" key="1">
    <source>
        <dbReference type="ARBA" id="ARBA00006082"/>
    </source>
</evidence>
<protein>
    <recommendedName>
        <fullName evidence="2">DNA mismatch repair protein MutL</fullName>
    </recommendedName>
</protein>
<dbReference type="EMBL" id="BDDM01000097">
    <property type="protein sequence ID" value="GAT78092.1"/>
    <property type="molecule type" value="Genomic_DNA"/>
</dbReference>
<sequence>MIPNPLSCGTYIEVRDLFFATPNRLKFLKTEKAEVQSIIDIVNKLAMVNHDIKFSLCVDGKQVFKYLKQQSEIDRLAEIKILGMGFYENSLPVHFVENMITLTGCVGIPTLSRGKSSLIYTFVNGRPIYDNMLVGAVRYAYSDFIEREKYPIVVLYINMPYDQVDTNVHPNKSEVRFQDKRLIYKVVVNAIKNALAVKMNNKFRFDHNFSDDPFVKDNIAKVKDSGVNVPSFQFLAPSLH</sequence>
<dbReference type="InterPro" id="IPR002099">
    <property type="entry name" value="MutL/Mlh/PMS"/>
</dbReference>
<dbReference type="PANTHER" id="PTHR10073">
    <property type="entry name" value="DNA MISMATCH REPAIR PROTEIN MLH, PMS, MUTL"/>
    <property type="match status" value="1"/>
</dbReference>
<dbReference type="GO" id="GO:0005524">
    <property type="term" value="F:ATP binding"/>
    <property type="evidence" value="ECO:0007669"/>
    <property type="project" value="InterPro"/>
</dbReference>
<dbReference type="NCBIfam" id="TIGR00585">
    <property type="entry name" value="mutl"/>
    <property type="match status" value="1"/>
</dbReference>
<dbReference type="InterPro" id="IPR038973">
    <property type="entry name" value="MutL/Mlh/Pms-like"/>
</dbReference>
<dbReference type="SUPFAM" id="SSF55874">
    <property type="entry name" value="ATPase domain of HSP90 chaperone/DNA topoisomerase II/histidine kinase"/>
    <property type="match status" value="1"/>
</dbReference>
<evidence type="ECO:0000256" key="4">
    <source>
        <dbReference type="ARBA" id="ARBA00023204"/>
    </source>
</evidence>
<feature type="non-terminal residue" evidence="6">
    <location>
        <position position="240"/>
    </location>
</feature>
<keyword evidence="4" id="KW-0234">DNA repair</keyword>
<dbReference type="GO" id="GO:0016887">
    <property type="term" value="F:ATP hydrolysis activity"/>
    <property type="evidence" value="ECO:0007669"/>
    <property type="project" value="InterPro"/>
</dbReference>
<dbReference type="CDD" id="cd00782">
    <property type="entry name" value="MutL_Trans"/>
    <property type="match status" value="1"/>
</dbReference>
<dbReference type="SMART" id="SM01340">
    <property type="entry name" value="DNA_mis_repair"/>
    <property type="match status" value="1"/>
</dbReference>
<dbReference type="PANTHER" id="PTHR10073:SF12">
    <property type="entry name" value="DNA MISMATCH REPAIR PROTEIN MLH1"/>
    <property type="match status" value="1"/>
</dbReference>
<dbReference type="GO" id="GO:0140664">
    <property type="term" value="F:ATP-dependent DNA damage sensor activity"/>
    <property type="evidence" value="ECO:0007669"/>
    <property type="project" value="InterPro"/>
</dbReference>